<dbReference type="InterPro" id="IPR001737">
    <property type="entry name" value="KsgA/Erm"/>
</dbReference>
<dbReference type="PROSITE" id="PS01131">
    <property type="entry name" value="RRNA_A_DIMETH"/>
    <property type="match status" value="1"/>
</dbReference>
<evidence type="ECO:0008006" key="8">
    <source>
        <dbReference type="Google" id="ProtNLM"/>
    </source>
</evidence>
<dbReference type="SUPFAM" id="SSF53335">
    <property type="entry name" value="S-adenosyl-L-methionine-dependent methyltransferases"/>
    <property type="match status" value="1"/>
</dbReference>
<evidence type="ECO:0000256" key="1">
    <source>
        <dbReference type="ARBA" id="ARBA00022603"/>
    </source>
</evidence>
<keyword evidence="5" id="KW-1133">Transmembrane helix</keyword>
<dbReference type="Proteomes" id="UP001172036">
    <property type="component" value="Unassembled WGS sequence"/>
</dbReference>
<dbReference type="EMBL" id="JAOSID010000008">
    <property type="protein sequence ID" value="MDO8168223.1"/>
    <property type="molecule type" value="Genomic_DNA"/>
</dbReference>
<dbReference type="Pfam" id="PF00398">
    <property type="entry name" value="RrnaAD"/>
    <property type="match status" value="1"/>
</dbReference>
<evidence type="ECO:0000256" key="4">
    <source>
        <dbReference type="ARBA" id="ARBA00022884"/>
    </source>
</evidence>
<dbReference type="RefSeq" id="WP_304515428.1">
    <property type="nucleotide sequence ID" value="NZ_JAOSID010000008.1"/>
</dbReference>
<feature type="transmembrane region" description="Helical" evidence="5">
    <location>
        <begin position="420"/>
        <end position="439"/>
    </location>
</feature>
<keyword evidence="1" id="KW-0489">Methyltransferase</keyword>
<dbReference type="InterPro" id="IPR029063">
    <property type="entry name" value="SAM-dependent_MTases_sf"/>
</dbReference>
<evidence type="ECO:0000313" key="7">
    <source>
        <dbReference type="Proteomes" id="UP001172036"/>
    </source>
</evidence>
<evidence type="ECO:0000256" key="2">
    <source>
        <dbReference type="ARBA" id="ARBA00022679"/>
    </source>
</evidence>
<proteinExistence type="predicted"/>
<protein>
    <recommendedName>
        <fullName evidence="8">Dimethyladenosine transferase</fullName>
    </recommendedName>
</protein>
<keyword evidence="5" id="KW-0812">Transmembrane</keyword>
<comment type="caution">
    <text evidence="6">The sequence shown here is derived from an EMBL/GenBank/DDBJ whole genome shotgun (WGS) entry which is preliminary data.</text>
</comment>
<keyword evidence="2" id="KW-0808">Transferase</keyword>
<name>A0ABT9DDX5_9MOLU</name>
<feature type="transmembrane region" description="Helical" evidence="5">
    <location>
        <begin position="57"/>
        <end position="80"/>
    </location>
</feature>
<evidence type="ECO:0000256" key="5">
    <source>
        <dbReference type="SAM" id="Phobius"/>
    </source>
</evidence>
<evidence type="ECO:0000256" key="3">
    <source>
        <dbReference type="ARBA" id="ARBA00022691"/>
    </source>
</evidence>
<feature type="transmembrane region" description="Helical" evidence="5">
    <location>
        <begin position="121"/>
        <end position="144"/>
    </location>
</feature>
<accession>A0ABT9DDX5</accession>
<feature type="transmembrane region" description="Helical" evidence="5">
    <location>
        <begin position="156"/>
        <end position="178"/>
    </location>
</feature>
<dbReference type="Gene3D" id="3.40.50.150">
    <property type="entry name" value="Vaccinia Virus protein VP39"/>
    <property type="match status" value="1"/>
</dbReference>
<gene>
    <name evidence="6" type="ORF">OC680_01895</name>
</gene>
<keyword evidence="4" id="KW-0694">RNA-binding</keyword>
<evidence type="ECO:0000313" key="6">
    <source>
        <dbReference type="EMBL" id="MDO8168223.1"/>
    </source>
</evidence>
<feature type="transmembrane region" description="Helical" evidence="5">
    <location>
        <begin position="199"/>
        <end position="220"/>
    </location>
</feature>
<keyword evidence="3" id="KW-0949">S-adenosyl-L-methionine</keyword>
<keyword evidence="5" id="KW-0472">Membrane</keyword>
<dbReference type="CDD" id="cd02440">
    <property type="entry name" value="AdoMet_MTases"/>
    <property type="match status" value="1"/>
</dbReference>
<organism evidence="6 7">
    <name type="scientific">Candidatus Phytoplasma melaleucae</name>
    <dbReference type="NCBI Taxonomy" id="2982630"/>
    <lineage>
        <taxon>Bacteria</taxon>
        <taxon>Bacillati</taxon>
        <taxon>Mycoplasmatota</taxon>
        <taxon>Mollicutes</taxon>
        <taxon>Acholeplasmatales</taxon>
        <taxon>Acholeplasmataceae</taxon>
        <taxon>Candidatus Phytoplasma</taxon>
    </lineage>
</organism>
<sequence length="441" mass="52431">MYLTLKDNIQKQKLYHKHRYYFFLALLLIIFLSLSLGIVHSLILYQKQNNGFIRFKWYYFFSFSKQSIFLLLLTCLFFFYNPDNRVKNILGFCSVTSTLINTLCFRSFIRDWNIYPSTNIFYLNIILYVLEYILIPLFFTCFYLRSSYFNINNYHIGILTFVPVLFYIGQEYLLNCLFHAPKRFFLAKIFINPNDQKHFYIACLKIFLAYSLLTLAIIIFKKIKKYLWAKTFILCFFFFVISTSTLQPQDWAHAKKVIFDNKTMGAAIFPETQEISEYFQNISNLTPEKLKKQNQKILELGSGSGNITQYLIEKFGVENIIAIEIDYYLCQQLHERFPSLKIIQGNAAYFERLLKEEKIETNQIKGIVSTLPVGIFNEQDFQQLNNSIVSVITKNNIKYMHYRFKLFEKKNRILNNLRRVSNFIFISAIIMPVSVYTYSKI</sequence>
<feature type="transmembrane region" description="Helical" evidence="5">
    <location>
        <begin position="86"/>
        <end position="109"/>
    </location>
</feature>
<reference evidence="6 7" key="1">
    <citation type="journal article" date="2023" name="Int. J. Syst. Evol. Microbiol.">
        <title>The observation of taxonomic boundaries for the 16SrII and 16SrXXV phytoplasmas using genome-based delimitation.</title>
        <authorList>
            <person name="Rodrigues Jardim B."/>
            <person name="Tran-Nguyen L.T.T."/>
            <person name="Gambley C."/>
            <person name="Al-Sadi A.M."/>
            <person name="Al-Subhi A.M."/>
            <person name="Foissac X."/>
            <person name="Salar P."/>
            <person name="Cai H."/>
            <person name="Yang J.Y."/>
            <person name="Davis R."/>
            <person name="Jones L."/>
            <person name="Rodoni B."/>
            <person name="Constable F.E."/>
        </authorList>
    </citation>
    <scope>NUCLEOTIDE SEQUENCE [LARGE SCALE GENOMIC DNA]</scope>
    <source>
        <strain evidence="6">BAWM-155c</strain>
    </source>
</reference>
<feature type="transmembrane region" description="Helical" evidence="5">
    <location>
        <begin position="20"/>
        <end position="45"/>
    </location>
</feature>
<keyword evidence="7" id="KW-1185">Reference proteome</keyword>
<dbReference type="InterPro" id="IPR020596">
    <property type="entry name" value="rRNA_Ade_Mease_Trfase_CS"/>
</dbReference>